<evidence type="ECO:0000259" key="5">
    <source>
        <dbReference type="Pfam" id="PF00891"/>
    </source>
</evidence>
<dbReference type="InterPro" id="IPR036390">
    <property type="entry name" value="WH_DNA-bd_sf"/>
</dbReference>
<dbReference type="Gene3D" id="3.40.50.150">
    <property type="entry name" value="Vaccinia Virus protein VP39"/>
    <property type="match status" value="1"/>
</dbReference>
<dbReference type="GO" id="GO:0008171">
    <property type="term" value="F:O-methyltransferase activity"/>
    <property type="evidence" value="ECO:0007669"/>
    <property type="project" value="InterPro"/>
</dbReference>
<dbReference type="RefSeq" id="WP_133287964.1">
    <property type="nucleotide sequence ID" value="NZ_SMSJ01000006.1"/>
</dbReference>
<sequence>MSGSADAMSSGAPPGLPERLRDLYDRLLASPRFRQFATRFPLTRPMARRRVRALFDLCAGFVYTQTLLACVRLRVFEILRDGPVQHDVLVARLGLSAGAAATLLNAAESLKLVARRRGGRWGLGALGAAMVDNPGVTAMVEHHALVYRDLADPVALLRRDRGGNGLSGYWPYAEVERPATLPDAQVAAYTALMAASQPFIAEEVLAAYDFSAHRCLLDLGGGDGSFLRAVAARHPDLRLMLFDLPAVAERGRAAFAAAGLAGRAETFGGDFTEGPMPGGADIVSLVRIVHDHDDARALAILRSARSALAPGGTLLVAEPMSGTPGAEPITEAYFGFYLLAMGTGRPRKAEELAALLRQAGFDAPKLMPTRTPLLARVMVAKAA</sequence>
<dbReference type="InterPro" id="IPR016461">
    <property type="entry name" value="COMT-like"/>
</dbReference>
<evidence type="ECO:0000256" key="2">
    <source>
        <dbReference type="ARBA" id="ARBA00022679"/>
    </source>
</evidence>
<feature type="domain" description="O-methyltransferase dimerisation" evidence="6">
    <location>
        <begin position="56"/>
        <end position="130"/>
    </location>
</feature>
<feature type="domain" description="O-methyltransferase C-terminal" evidence="5">
    <location>
        <begin position="185"/>
        <end position="361"/>
    </location>
</feature>
<dbReference type="PANTHER" id="PTHR43712:SF2">
    <property type="entry name" value="O-METHYLTRANSFERASE CICE"/>
    <property type="match status" value="1"/>
</dbReference>
<dbReference type="PROSITE" id="PS51683">
    <property type="entry name" value="SAM_OMT_II"/>
    <property type="match status" value="1"/>
</dbReference>
<organism evidence="7 8">
    <name type="scientific">Dankookia rubra</name>
    <dbReference type="NCBI Taxonomy" id="1442381"/>
    <lineage>
        <taxon>Bacteria</taxon>
        <taxon>Pseudomonadati</taxon>
        <taxon>Pseudomonadota</taxon>
        <taxon>Alphaproteobacteria</taxon>
        <taxon>Acetobacterales</taxon>
        <taxon>Roseomonadaceae</taxon>
        <taxon>Dankookia</taxon>
    </lineage>
</organism>
<comment type="caution">
    <text evidence="7">The sequence shown here is derived from an EMBL/GenBank/DDBJ whole genome shotgun (WGS) entry which is preliminary data.</text>
</comment>
<dbReference type="SUPFAM" id="SSF53335">
    <property type="entry name" value="S-adenosyl-L-methionine-dependent methyltransferases"/>
    <property type="match status" value="1"/>
</dbReference>
<accession>A0A4R5QJG1</accession>
<dbReference type="InterPro" id="IPR036388">
    <property type="entry name" value="WH-like_DNA-bd_sf"/>
</dbReference>
<gene>
    <name evidence="7" type="ORF">E2C06_07435</name>
</gene>
<evidence type="ECO:0000256" key="3">
    <source>
        <dbReference type="ARBA" id="ARBA00022691"/>
    </source>
</evidence>
<reference evidence="7 8" key="1">
    <citation type="journal article" date="2016" name="J. Microbiol.">
        <title>Dankookia rubra gen. nov., sp. nov., an alphaproteobacterium isolated from sediment of a shallow stream.</title>
        <authorList>
            <person name="Kim W.H."/>
            <person name="Kim D.H."/>
            <person name="Kang K."/>
            <person name="Ahn T.Y."/>
        </authorList>
    </citation>
    <scope>NUCLEOTIDE SEQUENCE [LARGE SCALE GENOMIC DNA]</scope>
    <source>
        <strain evidence="7 8">JCM30602</strain>
    </source>
</reference>
<dbReference type="GO" id="GO:0046983">
    <property type="term" value="F:protein dimerization activity"/>
    <property type="evidence" value="ECO:0007669"/>
    <property type="project" value="InterPro"/>
</dbReference>
<dbReference type="InterPro" id="IPR012967">
    <property type="entry name" value="COMT_dimerisation"/>
</dbReference>
<dbReference type="PANTHER" id="PTHR43712">
    <property type="entry name" value="PUTATIVE (AFU_ORTHOLOGUE AFUA_4G14580)-RELATED"/>
    <property type="match status" value="1"/>
</dbReference>
<evidence type="ECO:0000256" key="4">
    <source>
        <dbReference type="PIRSR" id="PIRSR005739-1"/>
    </source>
</evidence>
<feature type="active site" description="Proton acceptor" evidence="4">
    <location>
        <position position="290"/>
    </location>
</feature>
<protein>
    <submittedName>
        <fullName evidence="7">Methyltransferase</fullName>
    </submittedName>
</protein>
<dbReference type="Pfam" id="PF00891">
    <property type="entry name" value="Methyltransf_2"/>
    <property type="match status" value="1"/>
</dbReference>
<keyword evidence="2 7" id="KW-0808">Transferase</keyword>
<keyword evidence="8" id="KW-1185">Reference proteome</keyword>
<proteinExistence type="predicted"/>
<keyword evidence="3" id="KW-0949">S-adenosyl-L-methionine</keyword>
<keyword evidence="1 7" id="KW-0489">Methyltransferase</keyword>
<dbReference type="Pfam" id="PF08100">
    <property type="entry name" value="Dimerisation"/>
    <property type="match status" value="1"/>
</dbReference>
<evidence type="ECO:0000313" key="7">
    <source>
        <dbReference type="EMBL" id="TDH63203.1"/>
    </source>
</evidence>
<dbReference type="InterPro" id="IPR029063">
    <property type="entry name" value="SAM-dependent_MTases_sf"/>
</dbReference>
<dbReference type="Gene3D" id="1.10.287.1350">
    <property type="match status" value="1"/>
</dbReference>
<dbReference type="GO" id="GO:0032259">
    <property type="term" value="P:methylation"/>
    <property type="evidence" value="ECO:0007669"/>
    <property type="project" value="UniProtKB-KW"/>
</dbReference>
<dbReference type="Gene3D" id="1.10.10.10">
    <property type="entry name" value="Winged helix-like DNA-binding domain superfamily/Winged helix DNA-binding domain"/>
    <property type="match status" value="1"/>
</dbReference>
<dbReference type="EMBL" id="SMSJ01000006">
    <property type="protein sequence ID" value="TDH63203.1"/>
    <property type="molecule type" value="Genomic_DNA"/>
</dbReference>
<dbReference type="AlphaFoldDB" id="A0A4R5QJG1"/>
<dbReference type="CDD" id="cd02440">
    <property type="entry name" value="AdoMet_MTases"/>
    <property type="match status" value="1"/>
</dbReference>
<dbReference type="Proteomes" id="UP000295096">
    <property type="component" value="Unassembled WGS sequence"/>
</dbReference>
<dbReference type="InterPro" id="IPR001077">
    <property type="entry name" value="COMT_C"/>
</dbReference>
<dbReference type="SUPFAM" id="SSF46785">
    <property type="entry name" value="Winged helix' DNA-binding domain"/>
    <property type="match status" value="1"/>
</dbReference>
<evidence type="ECO:0000256" key="1">
    <source>
        <dbReference type="ARBA" id="ARBA00022603"/>
    </source>
</evidence>
<evidence type="ECO:0000259" key="6">
    <source>
        <dbReference type="Pfam" id="PF08100"/>
    </source>
</evidence>
<evidence type="ECO:0000313" key="8">
    <source>
        <dbReference type="Proteomes" id="UP000295096"/>
    </source>
</evidence>
<dbReference type="OrthoDB" id="7418600at2"/>
<name>A0A4R5QJG1_9PROT</name>